<protein>
    <recommendedName>
        <fullName evidence="2">Type II secretion system protein H</fullName>
    </recommendedName>
    <alternativeName>
        <fullName evidence="10">General secretion pathway protein H</fullName>
    </alternativeName>
</protein>
<evidence type="ECO:0000256" key="1">
    <source>
        <dbReference type="ARBA" id="ARBA00004377"/>
    </source>
</evidence>
<keyword evidence="6" id="KW-0812">Transmembrane</keyword>
<accession>A0ABP3TDY2</accession>
<comment type="caution">
    <text evidence="12">The sequence shown here is derived from an EMBL/GenBank/DDBJ whole genome shotgun (WGS) entry which is preliminary data.</text>
</comment>
<gene>
    <name evidence="12" type="ORF">GCM10009104_17980</name>
</gene>
<dbReference type="Pfam" id="PF12019">
    <property type="entry name" value="GspH"/>
    <property type="match status" value="1"/>
</dbReference>
<evidence type="ECO:0000256" key="5">
    <source>
        <dbReference type="ARBA" id="ARBA00022519"/>
    </source>
</evidence>
<keyword evidence="4" id="KW-0488">Methylation</keyword>
<dbReference type="SUPFAM" id="SSF54523">
    <property type="entry name" value="Pili subunits"/>
    <property type="match status" value="1"/>
</dbReference>
<keyword evidence="5" id="KW-0997">Cell inner membrane</keyword>
<dbReference type="InterPro" id="IPR045584">
    <property type="entry name" value="Pilin-like"/>
</dbReference>
<keyword evidence="8" id="KW-0472">Membrane</keyword>
<organism evidence="12 13">
    <name type="scientific">Marinobacterium maritimum</name>
    <dbReference type="NCBI Taxonomy" id="500162"/>
    <lineage>
        <taxon>Bacteria</taxon>
        <taxon>Pseudomonadati</taxon>
        <taxon>Pseudomonadota</taxon>
        <taxon>Gammaproteobacteria</taxon>
        <taxon>Oceanospirillales</taxon>
        <taxon>Oceanospirillaceae</taxon>
        <taxon>Marinobacterium</taxon>
    </lineage>
</organism>
<evidence type="ECO:0000256" key="10">
    <source>
        <dbReference type="ARBA" id="ARBA00030775"/>
    </source>
</evidence>
<evidence type="ECO:0000256" key="8">
    <source>
        <dbReference type="ARBA" id="ARBA00023136"/>
    </source>
</evidence>
<comment type="subcellular location">
    <subcellularLocation>
        <location evidence="1">Cell inner membrane</location>
        <topology evidence="1">Single-pass membrane protein</topology>
    </subcellularLocation>
</comment>
<evidence type="ECO:0000259" key="11">
    <source>
        <dbReference type="Pfam" id="PF12019"/>
    </source>
</evidence>
<dbReference type="Proteomes" id="UP001499915">
    <property type="component" value="Unassembled WGS sequence"/>
</dbReference>
<evidence type="ECO:0000256" key="7">
    <source>
        <dbReference type="ARBA" id="ARBA00022989"/>
    </source>
</evidence>
<keyword evidence="13" id="KW-1185">Reference proteome</keyword>
<evidence type="ECO:0000256" key="9">
    <source>
        <dbReference type="ARBA" id="ARBA00025772"/>
    </source>
</evidence>
<evidence type="ECO:0000256" key="3">
    <source>
        <dbReference type="ARBA" id="ARBA00022475"/>
    </source>
</evidence>
<feature type="domain" description="General secretion pathway GspH" evidence="11">
    <location>
        <begin position="37"/>
        <end position="133"/>
    </location>
</feature>
<evidence type="ECO:0000313" key="13">
    <source>
        <dbReference type="Proteomes" id="UP001499915"/>
    </source>
</evidence>
<keyword evidence="3" id="KW-1003">Cell membrane</keyword>
<evidence type="ECO:0000256" key="4">
    <source>
        <dbReference type="ARBA" id="ARBA00022481"/>
    </source>
</evidence>
<dbReference type="EMBL" id="BAAAET010000002">
    <property type="protein sequence ID" value="GAA0691476.1"/>
    <property type="molecule type" value="Genomic_DNA"/>
</dbReference>
<keyword evidence="7" id="KW-1133">Transmembrane helix</keyword>
<sequence>MTLLELLVVLVIASLMLALVAPNIGNVLPGSELKSFARQSAAMLRELRSEAVSQSRNRRLSLDQEERRFRSGKEALALWPEGVEVQLEQGEVPDFLKTPFEDDKALVFFPDGSSNGGALSLSSESAGHYMIRVEALNGKVWIDG</sequence>
<evidence type="ECO:0000256" key="6">
    <source>
        <dbReference type="ARBA" id="ARBA00022692"/>
    </source>
</evidence>
<comment type="similarity">
    <text evidence="9">Belongs to the GSP H family.</text>
</comment>
<dbReference type="InterPro" id="IPR022346">
    <property type="entry name" value="T2SS_GspH"/>
</dbReference>
<evidence type="ECO:0000313" key="12">
    <source>
        <dbReference type="EMBL" id="GAA0691476.1"/>
    </source>
</evidence>
<proteinExistence type="inferred from homology"/>
<evidence type="ECO:0000256" key="2">
    <source>
        <dbReference type="ARBA" id="ARBA00021549"/>
    </source>
</evidence>
<reference evidence="13" key="1">
    <citation type="journal article" date="2019" name="Int. J. Syst. Evol. Microbiol.">
        <title>The Global Catalogue of Microorganisms (GCM) 10K type strain sequencing project: providing services to taxonomists for standard genome sequencing and annotation.</title>
        <authorList>
            <consortium name="The Broad Institute Genomics Platform"/>
            <consortium name="The Broad Institute Genome Sequencing Center for Infectious Disease"/>
            <person name="Wu L."/>
            <person name="Ma J."/>
        </authorList>
    </citation>
    <scope>NUCLEOTIDE SEQUENCE [LARGE SCALE GENOMIC DNA]</scope>
    <source>
        <strain evidence="13">JCM 15134</strain>
    </source>
</reference>
<name>A0ABP3TDY2_9GAMM</name>